<organism evidence="1">
    <name type="scientific">marine sediment metagenome</name>
    <dbReference type="NCBI Taxonomy" id="412755"/>
    <lineage>
        <taxon>unclassified sequences</taxon>
        <taxon>metagenomes</taxon>
        <taxon>ecological metagenomes</taxon>
    </lineage>
</organism>
<comment type="caution">
    <text evidence="1">The sequence shown here is derived from an EMBL/GenBank/DDBJ whole genome shotgun (WGS) entry which is preliminary data.</text>
</comment>
<feature type="non-terminal residue" evidence="1">
    <location>
        <position position="1"/>
    </location>
</feature>
<proteinExistence type="predicted"/>
<sequence length="76" mass="8769">TYEEAYQKALNCVEVRSKMGYSYTIKFRIVVYDYDGSKRKNIRVITTVTELEPWVAKAVDEMIDIAPDEPNCSKKG</sequence>
<evidence type="ECO:0000313" key="1">
    <source>
        <dbReference type="EMBL" id="GAF90102.1"/>
    </source>
</evidence>
<accession>X0TPM8</accession>
<dbReference type="EMBL" id="BARS01019368">
    <property type="protein sequence ID" value="GAF90102.1"/>
    <property type="molecule type" value="Genomic_DNA"/>
</dbReference>
<reference evidence="1" key="1">
    <citation type="journal article" date="2014" name="Front. Microbiol.">
        <title>High frequency of phylogenetically diverse reductive dehalogenase-homologous genes in deep subseafloor sedimentary metagenomes.</title>
        <authorList>
            <person name="Kawai M."/>
            <person name="Futagami T."/>
            <person name="Toyoda A."/>
            <person name="Takaki Y."/>
            <person name="Nishi S."/>
            <person name="Hori S."/>
            <person name="Arai W."/>
            <person name="Tsubouchi T."/>
            <person name="Morono Y."/>
            <person name="Uchiyama I."/>
            <person name="Ito T."/>
            <person name="Fujiyama A."/>
            <person name="Inagaki F."/>
            <person name="Takami H."/>
        </authorList>
    </citation>
    <scope>NUCLEOTIDE SEQUENCE</scope>
    <source>
        <strain evidence="1">Expedition CK06-06</strain>
    </source>
</reference>
<gene>
    <name evidence="1" type="ORF">S01H1_31394</name>
</gene>
<name>X0TPM8_9ZZZZ</name>
<protein>
    <submittedName>
        <fullName evidence="1">Uncharacterized protein</fullName>
    </submittedName>
</protein>
<dbReference type="AlphaFoldDB" id="X0TPM8"/>